<dbReference type="EMBL" id="LAZR01000432">
    <property type="protein sequence ID" value="KKN69129.1"/>
    <property type="molecule type" value="Genomic_DNA"/>
</dbReference>
<organism evidence="1">
    <name type="scientific">marine sediment metagenome</name>
    <dbReference type="NCBI Taxonomy" id="412755"/>
    <lineage>
        <taxon>unclassified sequences</taxon>
        <taxon>metagenomes</taxon>
        <taxon>ecological metagenomes</taxon>
    </lineage>
</organism>
<sequence>MGLGLLNCRLFFSIDCYVVFGQAKIGVSELFAVLSLKAVKFGHSWITDMSDGSAGGRSMIFGGVMPFDVRRIGSGKRTLAALVVAASRIGRLASMAHLSS</sequence>
<name>A0A0F9SQD1_9ZZZZ</name>
<gene>
    <name evidence="1" type="ORF">LCGC14_0444180</name>
</gene>
<dbReference type="AlphaFoldDB" id="A0A0F9SQD1"/>
<comment type="caution">
    <text evidence="1">The sequence shown here is derived from an EMBL/GenBank/DDBJ whole genome shotgun (WGS) entry which is preliminary data.</text>
</comment>
<proteinExistence type="predicted"/>
<reference evidence="1" key="1">
    <citation type="journal article" date="2015" name="Nature">
        <title>Complex archaea that bridge the gap between prokaryotes and eukaryotes.</title>
        <authorList>
            <person name="Spang A."/>
            <person name="Saw J.H."/>
            <person name="Jorgensen S.L."/>
            <person name="Zaremba-Niedzwiedzka K."/>
            <person name="Martijn J."/>
            <person name="Lind A.E."/>
            <person name="van Eijk R."/>
            <person name="Schleper C."/>
            <person name="Guy L."/>
            <person name="Ettema T.J."/>
        </authorList>
    </citation>
    <scope>NUCLEOTIDE SEQUENCE</scope>
</reference>
<protein>
    <submittedName>
        <fullName evidence="1">Uncharacterized protein</fullName>
    </submittedName>
</protein>
<accession>A0A0F9SQD1</accession>
<evidence type="ECO:0000313" key="1">
    <source>
        <dbReference type="EMBL" id="KKN69129.1"/>
    </source>
</evidence>